<dbReference type="EMBL" id="CAMXCT010002820">
    <property type="protein sequence ID" value="CAI4000665.1"/>
    <property type="molecule type" value="Genomic_DNA"/>
</dbReference>
<evidence type="ECO:0000259" key="5">
    <source>
        <dbReference type="Pfam" id="PF01593"/>
    </source>
</evidence>
<evidence type="ECO:0000256" key="4">
    <source>
        <dbReference type="RuleBase" id="RU362067"/>
    </source>
</evidence>
<dbReference type="InterPro" id="IPR002937">
    <property type="entry name" value="Amino_oxidase"/>
</dbReference>
<dbReference type="Pfam" id="PF01593">
    <property type="entry name" value="Amino_oxidase"/>
    <property type="match status" value="1"/>
</dbReference>
<evidence type="ECO:0000313" key="7">
    <source>
        <dbReference type="EMBL" id="CAL1154040.1"/>
    </source>
</evidence>
<dbReference type="PANTHER" id="PTHR10742:SF410">
    <property type="entry name" value="LYSINE-SPECIFIC HISTONE DEMETHYLASE 2"/>
    <property type="match status" value="1"/>
</dbReference>
<dbReference type="Proteomes" id="UP001152797">
    <property type="component" value="Unassembled WGS sequence"/>
</dbReference>
<comment type="cofactor">
    <cofactor evidence="1 4">
        <name>FAD</name>
        <dbReference type="ChEBI" id="CHEBI:57692"/>
    </cofactor>
</comment>
<dbReference type="SUPFAM" id="SSF51905">
    <property type="entry name" value="FAD/NAD(P)-binding domain"/>
    <property type="match status" value="1"/>
</dbReference>
<dbReference type="OrthoDB" id="5046242at2759"/>
<dbReference type="InterPro" id="IPR050281">
    <property type="entry name" value="Flavin_monoamine_oxidase"/>
</dbReference>
<organism evidence="6">
    <name type="scientific">Cladocopium goreaui</name>
    <dbReference type="NCBI Taxonomy" id="2562237"/>
    <lineage>
        <taxon>Eukaryota</taxon>
        <taxon>Sar</taxon>
        <taxon>Alveolata</taxon>
        <taxon>Dinophyceae</taxon>
        <taxon>Suessiales</taxon>
        <taxon>Symbiodiniaceae</taxon>
        <taxon>Cladocopium</taxon>
    </lineage>
</organism>
<protein>
    <recommendedName>
        <fullName evidence="4">Amine oxidase</fullName>
        <ecNumber evidence="4">1.4.3.-</ecNumber>
    </recommendedName>
</protein>
<dbReference type="PANTHER" id="PTHR10742">
    <property type="entry name" value="FLAVIN MONOAMINE OXIDASE"/>
    <property type="match status" value="1"/>
</dbReference>
<keyword evidence="2 4" id="KW-0560">Oxidoreductase</keyword>
<evidence type="ECO:0000256" key="1">
    <source>
        <dbReference type="ARBA" id="ARBA00001974"/>
    </source>
</evidence>
<gene>
    <name evidence="6" type="ORF">C1SCF055_LOCUS26770</name>
</gene>
<proteinExistence type="inferred from homology"/>
<reference evidence="6" key="1">
    <citation type="submission" date="2022-10" db="EMBL/GenBank/DDBJ databases">
        <authorList>
            <person name="Chen Y."/>
            <person name="Dougan E. K."/>
            <person name="Chan C."/>
            <person name="Rhodes N."/>
            <person name="Thang M."/>
        </authorList>
    </citation>
    <scope>NUCLEOTIDE SEQUENCE</scope>
</reference>
<keyword evidence="4" id="KW-0274">FAD</keyword>
<evidence type="ECO:0000313" key="6">
    <source>
        <dbReference type="EMBL" id="CAI4000665.1"/>
    </source>
</evidence>
<evidence type="ECO:0000256" key="3">
    <source>
        <dbReference type="PIRSR" id="PIRSR601613-1"/>
    </source>
</evidence>
<keyword evidence="8" id="KW-1185">Reference proteome</keyword>
<dbReference type="InterPro" id="IPR036188">
    <property type="entry name" value="FAD/NAD-bd_sf"/>
</dbReference>
<dbReference type="GO" id="GO:0016491">
    <property type="term" value="F:oxidoreductase activity"/>
    <property type="evidence" value="ECO:0007669"/>
    <property type="project" value="UniProtKB-KW"/>
</dbReference>
<comment type="caution">
    <text evidence="6">The sequence shown here is derived from an EMBL/GenBank/DDBJ whole genome shotgun (WGS) entry which is preliminary data.</text>
</comment>
<comment type="similarity">
    <text evidence="4">Belongs to the flavin monoamine oxidase family.</text>
</comment>
<reference evidence="7" key="2">
    <citation type="submission" date="2024-04" db="EMBL/GenBank/DDBJ databases">
        <authorList>
            <person name="Chen Y."/>
            <person name="Shah S."/>
            <person name="Dougan E. K."/>
            <person name="Thang M."/>
            <person name="Chan C."/>
        </authorList>
    </citation>
    <scope>NUCLEOTIDE SEQUENCE [LARGE SCALE GENOMIC DNA]</scope>
</reference>
<dbReference type="EC" id="1.4.3.-" evidence="4"/>
<feature type="binding site" evidence="3">
    <location>
        <position position="225"/>
    </location>
    <ligand>
        <name>FAD</name>
        <dbReference type="ChEBI" id="CHEBI:57692"/>
    </ligand>
</feature>
<accession>A0A9P1CZT4</accession>
<dbReference type="PRINTS" id="PR00757">
    <property type="entry name" value="AMINEOXDASEF"/>
</dbReference>
<dbReference type="EMBL" id="CAMXCT030002820">
    <property type="protein sequence ID" value="CAL4787977.1"/>
    <property type="molecule type" value="Genomic_DNA"/>
</dbReference>
<evidence type="ECO:0000256" key="2">
    <source>
        <dbReference type="ARBA" id="ARBA00023002"/>
    </source>
</evidence>
<sequence length="432" mass="47386">MVEAEESYDVIIIGGGIAGLSCAVSLLRHFATGPSGPVSIALVEWQERLGGRLYSCKVGDVEADAGAAWVHGVDGNPLIEDGWIGPEDLVPSSAQNIWLHGPAETDSCSFKASEEDETWERRLAVVGAAASMAQGGRSLQDGLLETEPIMGPLAHAERRRLRMLEGWFGMSADRIGLLEWDGEHGSMGDYPGAHAVLKGGMRILVERLANEAQRLGLKVVLGQEVCAVEEVRDEVRIHCHQRCFRAQWAVVTVSLGVLQSRPSFLQLPEKPLQRLEMCHYNKLLLNVSESAAARFPVFTDLVSHHFWQLFNYWPLTGKPLLSLATLSAEAEKLTDEEALEAACGLLTLAKHEIRASHFTRWGRVPWACGSYSVSSKDAEWDDIRALLLATEEGRIKVAGEHTHEEHQGGFHAAYLSGKRAAQEVWEGFQAVA</sequence>
<dbReference type="InterPro" id="IPR001613">
    <property type="entry name" value="Flavin_amine_oxidase"/>
</dbReference>
<name>A0A9P1CZT4_9DINO</name>
<dbReference type="SUPFAM" id="SSF54373">
    <property type="entry name" value="FAD-linked reductases, C-terminal domain"/>
    <property type="match status" value="1"/>
</dbReference>
<evidence type="ECO:0000313" key="8">
    <source>
        <dbReference type="Proteomes" id="UP001152797"/>
    </source>
</evidence>
<dbReference type="Pfam" id="PF13450">
    <property type="entry name" value="NAD_binding_8"/>
    <property type="match status" value="1"/>
</dbReference>
<dbReference type="Gene3D" id="3.50.50.60">
    <property type="entry name" value="FAD/NAD(P)-binding domain"/>
    <property type="match status" value="2"/>
</dbReference>
<dbReference type="EMBL" id="CAMXCT020002820">
    <property type="protein sequence ID" value="CAL1154040.1"/>
    <property type="molecule type" value="Genomic_DNA"/>
</dbReference>
<keyword evidence="4" id="KW-0285">Flavoprotein</keyword>
<feature type="domain" description="Amine oxidase" evidence="5">
    <location>
        <begin position="189"/>
        <end position="424"/>
    </location>
</feature>
<dbReference type="AlphaFoldDB" id="A0A9P1CZT4"/>